<dbReference type="InterPro" id="IPR012674">
    <property type="entry name" value="Calycin"/>
</dbReference>
<organism evidence="1 2">
    <name type="scientific">Microthyrium microscopicum</name>
    <dbReference type="NCBI Taxonomy" id="703497"/>
    <lineage>
        <taxon>Eukaryota</taxon>
        <taxon>Fungi</taxon>
        <taxon>Dikarya</taxon>
        <taxon>Ascomycota</taxon>
        <taxon>Pezizomycotina</taxon>
        <taxon>Dothideomycetes</taxon>
        <taxon>Dothideomycetes incertae sedis</taxon>
        <taxon>Microthyriales</taxon>
        <taxon>Microthyriaceae</taxon>
        <taxon>Microthyrium</taxon>
    </lineage>
</organism>
<dbReference type="OrthoDB" id="425354at2759"/>
<evidence type="ECO:0000313" key="1">
    <source>
        <dbReference type="EMBL" id="KAF2674340.1"/>
    </source>
</evidence>
<dbReference type="SUPFAM" id="SSF50814">
    <property type="entry name" value="Lipocalins"/>
    <property type="match status" value="1"/>
</dbReference>
<dbReference type="PANTHER" id="PTHR38115:SF1">
    <property type="entry name" value="LIPOCALIN-LIKE DOMAIN-CONTAINING PROTEIN"/>
    <property type="match status" value="1"/>
</dbReference>
<name>A0A6A6URF5_9PEZI</name>
<reference evidence="1" key="1">
    <citation type="journal article" date="2020" name="Stud. Mycol.">
        <title>101 Dothideomycetes genomes: a test case for predicting lifestyles and emergence of pathogens.</title>
        <authorList>
            <person name="Haridas S."/>
            <person name="Albert R."/>
            <person name="Binder M."/>
            <person name="Bloem J."/>
            <person name="Labutti K."/>
            <person name="Salamov A."/>
            <person name="Andreopoulos B."/>
            <person name="Baker S."/>
            <person name="Barry K."/>
            <person name="Bills G."/>
            <person name="Bluhm B."/>
            <person name="Cannon C."/>
            <person name="Castanera R."/>
            <person name="Culley D."/>
            <person name="Daum C."/>
            <person name="Ezra D."/>
            <person name="Gonzalez J."/>
            <person name="Henrissat B."/>
            <person name="Kuo A."/>
            <person name="Liang C."/>
            <person name="Lipzen A."/>
            <person name="Lutzoni F."/>
            <person name="Magnuson J."/>
            <person name="Mondo S."/>
            <person name="Nolan M."/>
            <person name="Ohm R."/>
            <person name="Pangilinan J."/>
            <person name="Park H.-J."/>
            <person name="Ramirez L."/>
            <person name="Alfaro M."/>
            <person name="Sun H."/>
            <person name="Tritt A."/>
            <person name="Yoshinaga Y."/>
            <person name="Zwiers L.-H."/>
            <person name="Turgeon B."/>
            <person name="Goodwin S."/>
            <person name="Spatafora J."/>
            <person name="Crous P."/>
            <person name="Grigoriev I."/>
        </authorList>
    </citation>
    <scope>NUCLEOTIDE SEQUENCE</scope>
    <source>
        <strain evidence="1">CBS 115976</strain>
    </source>
</reference>
<dbReference type="Gene3D" id="2.40.128.20">
    <property type="match status" value="1"/>
</dbReference>
<sequence length="190" mass="21551">MAAPEKRTIKDLNGKWTMNKTQSDPVDPILQLQGIGWIIRKAIGMMTVTLIVKQYTDEEGIEHIDIVQPGAAGIKGTEEKRSIPQGDEKLWTDHEDHVFGHVKGYTQWRKLSDLGDDEDNTFVKDGWIDATETFIDGTVESQGNGWTARQVWGFALVDGVRKNVRRVVVKKGDKVVRARLVYDYVEDLRN</sequence>
<accession>A0A6A6URF5</accession>
<evidence type="ECO:0000313" key="2">
    <source>
        <dbReference type="Proteomes" id="UP000799302"/>
    </source>
</evidence>
<dbReference type="PANTHER" id="PTHR38115">
    <property type="entry name" value="LIPOCALIN-LIKE DOMAIN-CONTAINING PROTEIN"/>
    <property type="match status" value="1"/>
</dbReference>
<keyword evidence="2" id="KW-1185">Reference proteome</keyword>
<gene>
    <name evidence="1" type="ORF">BT63DRAFT_419635</name>
</gene>
<proteinExistence type="predicted"/>
<evidence type="ECO:0008006" key="3">
    <source>
        <dbReference type="Google" id="ProtNLM"/>
    </source>
</evidence>
<protein>
    <recommendedName>
        <fullName evidence="3">LCCL domain-containing protein</fullName>
    </recommendedName>
</protein>
<dbReference type="InterPro" id="IPR053037">
    <property type="entry name" value="Pericyclase_pydY-like"/>
</dbReference>
<dbReference type="EMBL" id="MU004230">
    <property type="protein sequence ID" value="KAF2674340.1"/>
    <property type="molecule type" value="Genomic_DNA"/>
</dbReference>
<dbReference type="Proteomes" id="UP000799302">
    <property type="component" value="Unassembled WGS sequence"/>
</dbReference>
<dbReference type="AlphaFoldDB" id="A0A6A6URF5"/>